<dbReference type="InterPro" id="IPR016187">
    <property type="entry name" value="CTDL_fold"/>
</dbReference>
<evidence type="ECO:0000313" key="2">
    <source>
        <dbReference type="Proteomes" id="UP001652628"/>
    </source>
</evidence>
<dbReference type="InterPro" id="IPR016186">
    <property type="entry name" value="C-type_lectin-like/link_sf"/>
</dbReference>
<accession>A0ABM4TSG0</accession>
<feature type="region of interest" description="Disordered" evidence="1">
    <location>
        <begin position="201"/>
        <end position="237"/>
    </location>
</feature>
<evidence type="ECO:0008006" key="4">
    <source>
        <dbReference type="Google" id="ProtNLM"/>
    </source>
</evidence>
<proteinExistence type="predicted"/>
<dbReference type="RefSeq" id="XP_070852875.1">
    <property type="nucleotide sequence ID" value="XM_070996774.1"/>
</dbReference>
<dbReference type="SUPFAM" id="SSF56436">
    <property type="entry name" value="C-type lectin-like"/>
    <property type="match status" value="1"/>
</dbReference>
<keyword evidence="2" id="KW-1185">Reference proteome</keyword>
<reference evidence="3" key="1">
    <citation type="submission" date="2025-08" db="UniProtKB">
        <authorList>
            <consortium name="RefSeq"/>
        </authorList>
    </citation>
    <scope>IDENTIFICATION</scope>
</reference>
<evidence type="ECO:0000256" key="1">
    <source>
        <dbReference type="SAM" id="MobiDB-lite"/>
    </source>
</evidence>
<name>A0ABM4TSG0_DROSZ</name>
<organism evidence="2 3">
    <name type="scientific">Drosophila suzukii</name>
    <name type="common">Spotted-wing drosophila fruit fly</name>
    <dbReference type="NCBI Taxonomy" id="28584"/>
    <lineage>
        <taxon>Eukaryota</taxon>
        <taxon>Metazoa</taxon>
        <taxon>Ecdysozoa</taxon>
        <taxon>Arthropoda</taxon>
        <taxon>Hexapoda</taxon>
        <taxon>Insecta</taxon>
        <taxon>Pterygota</taxon>
        <taxon>Neoptera</taxon>
        <taxon>Endopterygota</taxon>
        <taxon>Diptera</taxon>
        <taxon>Brachycera</taxon>
        <taxon>Muscomorpha</taxon>
        <taxon>Ephydroidea</taxon>
        <taxon>Drosophilidae</taxon>
        <taxon>Drosophila</taxon>
        <taxon>Sophophora</taxon>
    </lineage>
</organism>
<gene>
    <name evidence="3" type="primary">LOC139353222</name>
</gene>
<dbReference type="Gene3D" id="3.10.100.10">
    <property type="entry name" value="Mannose-Binding Protein A, subunit A"/>
    <property type="match status" value="1"/>
</dbReference>
<protein>
    <recommendedName>
        <fullName evidence="4">C-type lectin domain-containing protein</fullName>
    </recommendedName>
</protein>
<dbReference type="GeneID" id="139353222"/>
<dbReference type="Proteomes" id="UP001652628">
    <property type="component" value="Chromosome 3"/>
</dbReference>
<evidence type="ECO:0000313" key="3">
    <source>
        <dbReference type="RefSeq" id="XP_070852875.1"/>
    </source>
</evidence>
<sequence length="237" mass="27495">MPRMKKQQQQLTKGSRGGKSVISQIQNKLNTIEGNQNNMLNRLSDKETEKQIRLDAQLLQRELDLLNKPSKKIITQEDFEAALQRKTEEIQSKMNSDLLALEKRFESKMQILQARLEDQGIQDRSKNLPDKFSENSSKILNEEYVLIGGKYYFIERNIKLDHNAAAKKCCQRGGYLVTIQTEEELNSLQGKLKFNEEYWAEDGSPDGAMLQEAGKQQHHHQQQQQQQEQQQHRPETG</sequence>
<feature type="region of interest" description="Disordered" evidence="1">
    <location>
        <begin position="1"/>
        <end position="20"/>
    </location>
</feature>